<name>A0ABD3WAH6_SINWO</name>
<dbReference type="Pfam" id="PF20146">
    <property type="entry name" value="NRF"/>
    <property type="match status" value="1"/>
</dbReference>
<keyword evidence="1" id="KW-0472">Membrane</keyword>
<feature type="transmembrane region" description="Helical" evidence="1">
    <location>
        <begin position="683"/>
        <end position="701"/>
    </location>
</feature>
<proteinExistence type="predicted"/>
<reference evidence="4 5" key="1">
    <citation type="submission" date="2024-11" db="EMBL/GenBank/DDBJ databases">
        <title>Chromosome-level genome assembly of the freshwater bivalve Anodonta woodiana.</title>
        <authorList>
            <person name="Chen X."/>
        </authorList>
    </citation>
    <scope>NUCLEOTIDE SEQUENCE [LARGE SCALE GENOMIC DNA]</scope>
    <source>
        <strain evidence="4">MN2024</strain>
        <tissue evidence="4">Gills</tissue>
    </source>
</reference>
<feature type="signal peptide" evidence="2">
    <location>
        <begin position="1"/>
        <end position="21"/>
    </location>
</feature>
<accession>A0ABD3WAH6</accession>
<feature type="transmembrane region" description="Helical" evidence="1">
    <location>
        <begin position="360"/>
        <end position="380"/>
    </location>
</feature>
<organism evidence="4 5">
    <name type="scientific">Sinanodonta woodiana</name>
    <name type="common">Chinese pond mussel</name>
    <name type="synonym">Anodonta woodiana</name>
    <dbReference type="NCBI Taxonomy" id="1069815"/>
    <lineage>
        <taxon>Eukaryota</taxon>
        <taxon>Metazoa</taxon>
        <taxon>Spiralia</taxon>
        <taxon>Lophotrochozoa</taxon>
        <taxon>Mollusca</taxon>
        <taxon>Bivalvia</taxon>
        <taxon>Autobranchia</taxon>
        <taxon>Heteroconchia</taxon>
        <taxon>Palaeoheterodonta</taxon>
        <taxon>Unionida</taxon>
        <taxon>Unionoidea</taxon>
        <taxon>Unionidae</taxon>
        <taxon>Unioninae</taxon>
        <taxon>Sinanodonta</taxon>
    </lineage>
</organism>
<evidence type="ECO:0000313" key="4">
    <source>
        <dbReference type="EMBL" id="KAL3870228.1"/>
    </source>
</evidence>
<evidence type="ECO:0000259" key="3">
    <source>
        <dbReference type="SMART" id="SM00703"/>
    </source>
</evidence>
<feature type="transmembrane region" description="Helical" evidence="1">
    <location>
        <begin position="606"/>
        <end position="626"/>
    </location>
</feature>
<evidence type="ECO:0000256" key="1">
    <source>
        <dbReference type="SAM" id="Phobius"/>
    </source>
</evidence>
<feature type="chain" id="PRO_5044864778" description="Nose resistant-to-fluoxetine protein N-terminal domain-containing protein" evidence="2">
    <location>
        <begin position="22"/>
        <end position="753"/>
    </location>
</feature>
<feature type="transmembrane region" description="Helical" evidence="1">
    <location>
        <begin position="533"/>
        <end position="553"/>
    </location>
</feature>
<feature type="transmembrane region" description="Helical" evidence="1">
    <location>
        <begin position="400"/>
        <end position="421"/>
    </location>
</feature>
<dbReference type="PANTHER" id="PTHR11161">
    <property type="entry name" value="O-ACYLTRANSFERASE"/>
    <property type="match status" value="1"/>
</dbReference>
<feature type="transmembrane region" description="Helical" evidence="1">
    <location>
        <begin position="442"/>
        <end position="460"/>
    </location>
</feature>
<protein>
    <recommendedName>
        <fullName evidence="3">Nose resistant-to-fluoxetine protein N-terminal domain-containing protein</fullName>
    </recommendedName>
</protein>
<dbReference type="EMBL" id="JBJQND010000007">
    <property type="protein sequence ID" value="KAL3870228.1"/>
    <property type="molecule type" value="Genomic_DNA"/>
</dbReference>
<sequence length="753" mass="84135">MSLQIKPTLLLLLGLLQQTGCHDILITEDFSKLHTEFRKLQLVLESIVTDDSPLAEIIAFPATGAIRKRASLKADELKAGVSASYNVSDTCLNHTESLIDALSRREQWAIRFIDAIGKPESAILDGNLIWTGSYDECINTQAIVYLNASAQIGPSYPYWGQYCLVSIPLSSPQSATLLSGTPALSFGICLPETCNDHDAQSLVRTVLSLLPLNGTENIVPYVQCQERDREFDDRAIAVTVIASILATIIILGTAYDVITRLIVNFAVDTKMAQFNESLPITHSNGMVYENGDVHDRTHLLSKTKQSEYKSVDKYTHAERHDDKGIIVQILLSFSIYSNAIKILSTNQAAGSLSAVNGIRCLSMFWVILGHTYAFGFRSASNMGSFFPKMLKRFTFQAIDNATVSVDSFFLLSGLLLAFLTFRELKKVGGIKEFSWGMFYFHRFWRLTPPYMLLMMVYIPTSKYWSDGPFWPKDGFEVDYCKDSWWTNLLYINNFVNTDKMCMGWSWYLANDMQFFIISPILLIALYRSPIIGGIVSSIFLIATFITSGVLASVNDVNANVITQGGTTGFMQLYIKPYCRIGPYIIGILTGYILYKTDCKVRVGRTRNMVGWLTATGVALAVLYGLYNPNNDTLSTGVSALYLSLARTAWGVALAWVIFACATGNGGFINTLLSWNVYIPLGRLTYCAYLIHPIVMFVYYGSLRNTISFNDLEISYLFVSHLVFAYAAAFILSLAFESPMMGLEKVLFKRDRRS</sequence>
<keyword evidence="2" id="KW-0732">Signal</keyword>
<dbReference type="AlphaFoldDB" id="A0ABD3WAH6"/>
<dbReference type="Pfam" id="PF01757">
    <property type="entry name" value="Acyl_transf_3"/>
    <property type="match status" value="1"/>
</dbReference>
<feature type="transmembrane region" description="Helical" evidence="1">
    <location>
        <begin position="235"/>
        <end position="255"/>
    </location>
</feature>
<dbReference type="SMART" id="SM00703">
    <property type="entry name" value="NRF"/>
    <property type="match status" value="1"/>
</dbReference>
<dbReference type="InterPro" id="IPR006621">
    <property type="entry name" value="Nose-resist-to-fluoxetine_N"/>
</dbReference>
<feature type="domain" description="Nose resistant-to-fluoxetine protein N-terminal" evidence="3">
    <location>
        <begin position="88"/>
        <end position="221"/>
    </location>
</feature>
<comment type="caution">
    <text evidence="4">The sequence shown here is derived from an EMBL/GenBank/DDBJ whole genome shotgun (WGS) entry which is preliminary data.</text>
</comment>
<dbReference type="InterPro" id="IPR052728">
    <property type="entry name" value="O2_lipid_transport_reg"/>
</dbReference>
<feature type="transmembrane region" description="Helical" evidence="1">
    <location>
        <begin position="573"/>
        <end position="594"/>
    </location>
</feature>
<keyword evidence="5" id="KW-1185">Reference proteome</keyword>
<keyword evidence="1" id="KW-0812">Transmembrane</keyword>
<gene>
    <name evidence="4" type="ORF">ACJMK2_038305</name>
</gene>
<dbReference type="InterPro" id="IPR002656">
    <property type="entry name" value="Acyl_transf_3_dom"/>
</dbReference>
<dbReference type="Proteomes" id="UP001634394">
    <property type="component" value="Unassembled WGS sequence"/>
</dbReference>
<feature type="transmembrane region" description="Helical" evidence="1">
    <location>
        <begin position="646"/>
        <end position="671"/>
    </location>
</feature>
<feature type="transmembrane region" description="Helical" evidence="1">
    <location>
        <begin position="504"/>
        <end position="526"/>
    </location>
</feature>
<evidence type="ECO:0000313" key="5">
    <source>
        <dbReference type="Proteomes" id="UP001634394"/>
    </source>
</evidence>
<feature type="transmembrane region" description="Helical" evidence="1">
    <location>
        <begin position="713"/>
        <end position="735"/>
    </location>
</feature>
<dbReference type="PANTHER" id="PTHR11161:SF0">
    <property type="entry name" value="O-ACYLTRANSFERASE LIKE PROTEIN"/>
    <property type="match status" value="1"/>
</dbReference>
<evidence type="ECO:0000256" key="2">
    <source>
        <dbReference type="SAM" id="SignalP"/>
    </source>
</evidence>
<keyword evidence="1" id="KW-1133">Transmembrane helix</keyword>